<proteinExistence type="predicted"/>
<name>A0ABV9U947_9ACTN</name>
<dbReference type="EMBL" id="JBHSIT010000009">
    <property type="protein sequence ID" value="MFC4911482.1"/>
    <property type="molecule type" value="Genomic_DNA"/>
</dbReference>
<comment type="caution">
    <text evidence="4">The sequence shown here is derived from an EMBL/GenBank/DDBJ whole genome shotgun (WGS) entry which is preliminary data.</text>
</comment>
<keyword evidence="5" id="KW-1185">Reference proteome</keyword>
<dbReference type="Pfam" id="PF00144">
    <property type="entry name" value="Beta-lactamase"/>
    <property type="match status" value="1"/>
</dbReference>
<gene>
    <name evidence="4" type="ORF">ACFPCY_29545</name>
</gene>
<evidence type="ECO:0000256" key="1">
    <source>
        <dbReference type="SAM" id="MobiDB-lite"/>
    </source>
</evidence>
<sequence>MRNSRTRRPLVLTAAVLAASVAVSTATASAATTRLTPTPPHADATPPADAKPPGNAEPSADATPPAGTKPQVKLPPLDPATLRAAIAGLPDRTVTGAMVEITGSAGHWSGTSGVGNVKTGEPVPADGRFRAGSITKVFTAAVVLQLVAEHRIDLDGSVQHYLPGLLPAGYPTVTVRQLLDHTSGLPTGGHLGDPQGDPNQWFVDHRFDSWTPRQIVADAMTAPRDFAPGTSQRYNGLNYYVAGLLIEKVTGRTYADEVRARVLRPLNLRSTYVLDRRDPRLPGPHAHGYVAVTRDGKTVLADVSEQSPYPWAEGGMISSDADLTRFIRAIFQGRVVPRSVLAAMFTVPDVKYADDSHCNLGPDTGHACFSAGLMRFTLPNGVTAWGKTGSRPGYTSGVFATRDLRRVAVYSLNPTGNKDGSESPYVMRLAAAAFDPDLLRPSS</sequence>
<dbReference type="RefSeq" id="WP_378260434.1">
    <property type="nucleotide sequence ID" value="NZ_JBHSIT010000009.1"/>
</dbReference>
<dbReference type="SUPFAM" id="SSF56601">
    <property type="entry name" value="beta-lactamase/transpeptidase-like"/>
    <property type="match status" value="1"/>
</dbReference>
<dbReference type="PANTHER" id="PTHR46825">
    <property type="entry name" value="D-ALANYL-D-ALANINE-CARBOXYPEPTIDASE/ENDOPEPTIDASE AMPH"/>
    <property type="match status" value="1"/>
</dbReference>
<dbReference type="InterPro" id="IPR012338">
    <property type="entry name" value="Beta-lactam/transpept-like"/>
</dbReference>
<feature type="signal peptide" evidence="2">
    <location>
        <begin position="1"/>
        <end position="30"/>
    </location>
</feature>
<feature type="chain" id="PRO_5046674335" evidence="2">
    <location>
        <begin position="31"/>
        <end position="443"/>
    </location>
</feature>
<feature type="domain" description="Beta-lactamase-related" evidence="3">
    <location>
        <begin position="84"/>
        <end position="431"/>
    </location>
</feature>
<evidence type="ECO:0000313" key="5">
    <source>
        <dbReference type="Proteomes" id="UP001595872"/>
    </source>
</evidence>
<dbReference type="InterPro" id="IPR006311">
    <property type="entry name" value="TAT_signal"/>
</dbReference>
<dbReference type="PROSITE" id="PS51318">
    <property type="entry name" value="TAT"/>
    <property type="match status" value="1"/>
</dbReference>
<keyword evidence="2" id="KW-0732">Signal</keyword>
<dbReference type="PANTHER" id="PTHR46825:SF7">
    <property type="entry name" value="D-ALANYL-D-ALANINE CARBOXYPEPTIDASE"/>
    <property type="match status" value="1"/>
</dbReference>
<evidence type="ECO:0000256" key="2">
    <source>
        <dbReference type="SAM" id="SignalP"/>
    </source>
</evidence>
<dbReference type="InterPro" id="IPR050491">
    <property type="entry name" value="AmpC-like"/>
</dbReference>
<evidence type="ECO:0000259" key="3">
    <source>
        <dbReference type="Pfam" id="PF00144"/>
    </source>
</evidence>
<dbReference type="Proteomes" id="UP001595872">
    <property type="component" value="Unassembled WGS sequence"/>
</dbReference>
<dbReference type="GO" id="GO:0016787">
    <property type="term" value="F:hydrolase activity"/>
    <property type="evidence" value="ECO:0007669"/>
    <property type="project" value="UniProtKB-KW"/>
</dbReference>
<accession>A0ABV9U947</accession>
<organism evidence="4 5">
    <name type="scientific">Actinomadura gamaensis</name>
    <dbReference type="NCBI Taxonomy" id="1763541"/>
    <lineage>
        <taxon>Bacteria</taxon>
        <taxon>Bacillati</taxon>
        <taxon>Actinomycetota</taxon>
        <taxon>Actinomycetes</taxon>
        <taxon>Streptosporangiales</taxon>
        <taxon>Thermomonosporaceae</taxon>
        <taxon>Actinomadura</taxon>
    </lineage>
</organism>
<keyword evidence="4" id="KW-0378">Hydrolase</keyword>
<reference evidence="5" key="1">
    <citation type="journal article" date="2019" name="Int. J. Syst. Evol. Microbiol.">
        <title>The Global Catalogue of Microorganisms (GCM) 10K type strain sequencing project: providing services to taxonomists for standard genome sequencing and annotation.</title>
        <authorList>
            <consortium name="The Broad Institute Genomics Platform"/>
            <consortium name="The Broad Institute Genome Sequencing Center for Infectious Disease"/>
            <person name="Wu L."/>
            <person name="Ma J."/>
        </authorList>
    </citation>
    <scope>NUCLEOTIDE SEQUENCE [LARGE SCALE GENOMIC DNA]</scope>
    <source>
        <strain evidence="5">KLKA75</strain>
    </source>
</reference>
<feature type="compositionally biased region" description="Low complexity" evidence="1">
    <location>
        <begin position="28"/>
        <end position="53"/>
    </location>
</feature>
<dbReference type="InterPro" id="IPR001466">
    <property type="entry name" value="Beta-lactam-related"/>
</dbReference>
<evidence type="ECO:0000313" key="4">
    <source>
        <dbReference type="EMBL" id="MFC4911482.1"/>
    </source>
</evidence>
<dbReference type="EC" id="3.-.-.-" evidence="4"/>
<feature type="region of interest" description="Disordered" evidence="1">
    <location>
        <begin position="28"/>
        <end position="76"/>
    </location>
</feature>
<dbReference type="Gene3D" id="3.40.710.10">
    <property type="entry name" value="DD-peptidase/beta-lactamase superfamily"/>
    <property type="match status" value="1"/>
</dbReference>
<protein>
    <submittedName>
        <fullName evidence="4">Serine hydrolase domain-containing protein</fullName>
        <ecNumber evidence="4">3.-.-.-</ecNumber>
    </submittedName>
</protein>